<evidence type="ECO:0000313" key="12">
    <source>
        <dbReference type="Proteomes" id="UP000229366"/>
    </source>
</evidence>
<name>A0A2M8VIW7_9BURK</name>
<comment type="similarity">
    <text evidence="9">Belongs to the MntA antitoxin family.</text>
</comment>
<evidence type="ECO:0000256" key="8">
    <source>
        <dbReference type="ARBA" id="ARBA00022842"/>
    </source>
</evidence>
<dbReference type="InterPro" id="IPR052038">
    <property type="entry name" value="Type-VII_TA_antitoxin"/>
</dbReference>
<dbReference type="GO" id="GO:0046872">
    <property type="term" value="F:metal ion binding"/>
    <property type="evidence" value="ECO:0007669"/>
    <property type="project" value="UniProtKB-KW"/>
</dbReference>
<keyword evidence="8" id="KW-0460">Magnesium</keyword>
<dbReference type="SUPFAM" id="SSF81301">
    <property type="entry name" value="Nucleotidyltransferase"/>
    <property type="match status" value="1"/>
</dbReference>
<dbReference type="GO" id="GO:0005524">
    <property type="term" value="F:ATP binding"/>
    <property type="evidence" value="ECO:0007669"/>
    <property type="project" value="UniProtKB-KW"/>
</dbReference>
<evidence type="ECO:0000313" key="11">
    <source>
        <dbReference type="EMBL" id="PJI76860.1"/>
    </source>
</evidence>
<keyword evidence="7" id="KW-0067">ATP-binding</keyword>
<dbReference type="EMBL" id="PGTX01000005">
    <property type="protein sequence ID" value="PJI76860.1"/>
    <property type="molecule type" value="Genomic_DNA"/>
</dbReference>
<keyword evidence="3" id="KW-0808">Transferase</keyword>
<dbReference type="AlphaFoldDB" id="A0A2M8VIW7"/>
<evidence type="ECO:0000256" key="4">
    <source>
        <dbReference type="ARBA" id="ARBA00022695"/>
    </source>
</evidence>
<evidence type="ECO:0000256" key="1">
    <source>
        <dbReference type="ARBA" id="ARBA00001946"/>
    </source>
</evidence>
<evidence type="ECO:0000259" key="10">
    <source>
        <dbReference type="Pfam" id="PF01909"/>
    </source>
</evidence>
<dbReference type="Gene3D" id="3.30.460.10">
    <property type="entry name" value="Beta Polymerase, domain 2"/>
    <property type="match status" value="1"/>
</dbReference>
<dbReference type="PANTHER" id="PTHR33571">
    <property type="entry name" value="SSL8005 PROTEIN"/>
    <property type="match status" value="1"/>
</dbReference>
<comment type="caution">
    <text evidence="11">The sequence shown here is derived from an EMBL/GenBank/DDBJ whole genome shotgun (WGS) entry which is preliminary data.</text>
</comment>
<protein>
    <recommendedName>
        <fullName evidence="10">Polymerase nucleotidyl transferase domain-containing protein</fullName>
    </recommendedName>
</protein>
<dbReference type="Proteomes" id="UP000229366">
    <property type="component" value="Unassembled WGS sequence"/>
</dbReference>
<dbReference type="OrthoDB" id="561385at2"/>
<sequence length="96" mass="10288">MKPSVAMNANRAEIRSIIEAHHASNARVFGSVANSTDIDGSDLDVLIDPTAETTLFDIGAIRYKLKQLLGVPVDVLTPNALPEKFRNSVIAGSMPI</sequence>
<accession>A0A2M8VIW7</accession>
<gene>
    <name evidence="11" type="ORF">B0G85_1775</name>
</gene>
<dbReference type="RefSeq" id="WP_100380088.1">
    <property type="nucleotide sequence ID" value="NZ_CBCSBW010000006.1"/>
</dbReference>
<dbReference type="PANTHER" id="PTHR33571:SF12">
    <property type="entry name" value="BSL3053 PROTEIN"/>
    <property type="match status" value="1"/>
</dbReference>
<keyword evidence="12" id="KW-1185">Reference proteome</keyword>
<keyword evidence="2" id="KW-1277">Toxin-antitoxin system</keyword>
<evidence type="ECO:0000256" key="3">
    <source>
        <dbReference type="ARBA" id="ARBA00022679"/>
    </source>
</evidence>
<evidence type="ECO:0000256" key="2">
    <source>
        <dbReference type="ARBA" id="ARBA00022649"/>
    </source>
</evidence>
<keyword evidence="4" id="KW-0548">Nucleotidyltransferase</keyword>
<comment type="cofactor">
    <cofactor evidence="1">
        <name>Mg(2+)</name>
        <dbReference type="ChEBI" id="CHEBI:18420"/>
    </cofactor>
</comment>
<keyword evidence="6" id="KW-0547">Nucleotide-binding</keyword>
<feature type="domain" description="Polymerase nucleotidyl transferase" evidence="10">
    <location>
        <begin position="23"/>
        <end position="93"/>
    </location>
</feature>
<evidence type="ECO:0000256" key="7">
    <source>
        <dbReference type="ARBA" id="ARBA00022840"/>
    </source>
</evidence>
<dbReference type="CDD" id="cd05403">
    <property type="entry name" value="NT_KNTase_like"/>
    <property type="match status" value="1"/>
</dbReference>
<dbReference type="InterPro" id="IPR002934">
    <property type="entry name" value="Polymerase_NTP_transf_dom"/>
</dbReference>
<organism evidence="11 12">
    <name type="scientific">Polynucleobacter brandtiae</name>
    <dbReference type="NCBI Taxonomy" id="1938816"/>
    <lineage>
        <taxon>Bacteria</taxon>
        <taxon>Pseudomonadati</taxon>
        <taxon>Pseudomonadota</taxon>
        <taxon>Betaproteobacteria</taxon>
        <taxon>Burkholderiales</taxon>
        <taxon>Burkholderiaceae</taxon>
        <taxon>Polynucleobacter</taxon>
    </lineage>
</organism>
<keyword evidence="5" id="KW-0479">Metal-binding</keyword>
<dbReference type="InterPro" id="IPR043519">
    <property type="entry name" value="NT_sf"/>
</dbReference>
<dbReference type="GO" id="GO:0016779">
    <property type="term" value="F:nucleotidyltransferase activity"/>
    <property type="evidence" value="ECO:0007669"/>
    <property type="project" value="UniProtKB-KW"/>
</dbReference>
<evidence type="ECO:0000256" key="9">
    <source>
        <dbReference type="ARBA" id="ARBA00038276"/>
    </source>
</evidence>
<reference evidence="11 12" key="1">
    <citation type="submission" date="2017-11" db="EMBL/GenBank/DDBJ databases">
        <title>Genomic Encyclopedia of Type Strains, Phase III (KMG-III): the genomes of soil and plant-associated and newly described type strains.</title>
        <authorList>
            <person name="Whitman W."/>
        </authorList>
    </citation>
    <scope>NUCLEOTIDE SEQUENCE [LARGE SCALE GENOMIC DNA]</scope>
    <source>
        <strain evidence="11 12">UB-Domo-W1</strain>
    </source>
</reference>
<evidence type="ECO:0000256" key="6">
    <source>
        <dbReference type="ARBA" id="ARBA00022741"/>
    </source>
</evidence>
<dbReference type="Pfam" id="PF01909">
    <property type="entry name" value="NTP_transf_2"/>
    <property type="match status" value="1"/>
</dbReference>
<proteinExistence type="inferred from homology"/>
<evidence type="ECO:0000256" key="5">
    <source>
        <dbReference type="ARBA" id="ARBA00022723"/>
    </source>
</evidence>